<name>A0A5B9WEV2_9BACT</name>
<accession>A0A5B9WEV2</accession>
<keyword evidence="1" id="KW-0732">Signal</keyword>
<dbReference type="InterPro" id="IPR011990">
    <property type="entry name" value="TPR-like_helical_dom_sf"/>
</dbReference>
<feature type="chain" id="PRO_5022796522" description="Tetratricopeptide repeat protein" evidence="1">
    <location>
        <begin position="20"/>
        <end position="471"/>
    </location>
</feature>
<dbReference type="Proteomes" id="UP000324233">
    <property type="component" value="Chromosome"/>
</dbReference>
<sequence length="471" mass="51927" precursor="true">MFMLSSPISVLIVLLGAGATPEAPVRLDVTVTVEGAGLPADAPRSYPVRLVLGADRLAEEVAGVRYVLDFRARRRLVVDLAKKEYAEWSLYSVPLFRAMELGSRKALLAAFRGAGGRSMPDWPPALLHHELAVSEPGTPTEIRREETSSRVLFRWKDRLLFEFDKEMARASPRTLLVFSQSFRYAHYGTHPEILGDLQARPGIPKVLVHMAYPGGRATDPAVCTRYALDRACVGDESSFLVAGLSRVQPNLGEEASLMEAARKDPRGASAQVARASAGFDRASAAGRYFEATLAATELFLQTEDPDWHRRVQSFADRARDDPSLRRLDAALMPDQDHLAGAIRTLQSLRKASGDFPHVLMIYEANLHARRRTGAGVERAFDDARRLHLAALRVNPYNPSVWRDLGSTYQQAFATEPAFFCWEFARELAPEHSASRHLDSLERRLEADLPEFFLPGVGSPRGEAARAGGGGG</sequence>
<proteinExistence type="predicted"/>
<dbReference type="KEGG" id="agv:OJF2_73850"/>
<evidence type="ECO:0000256" key="1">
    <source>
        <dbReference type="SAM" id="SignalP"/>
    </source>
</evidence>
<feature type="signal peptide" evidence="1">
    <location>
        <begin position="1"/>
        <end position="19"/>
    </location>
</feature>
<dbReference type="OrthoDB" id="8743524at2"/>
<dbReference type="EMBL" id="CP042997">
    <property type="protein sequence ID" value="QEH38779.1"/>
    <property type="molecule type" value="Genomic_DNA"/>
</dbReference>
<evidence type="ECO:0008006" key="4">
    <source>
        <dbReference type="Google" id="ProtNLM"/>
    </source>
</evidence>
<organism evidence="2 3">
    <name type="scientific">Aquisphaera giovannonii</name>
    <dbReference type="NCBI Taxonomy" id="406548"/>
    <lineage>
        <taxon>Bacteria</taxon>
        <taxon>Pseudomonadati</taxon>
        <taxon>Planctomycetota</taxon>
        <taxon>Planctomycetia</taxon>
        <taxon>Isosphaerales</taxon>
        <taxon>Isosphaeraceae</taxon>
        <taxon>Aquisphaera</taxon>
    </lineage>
</organism>
<dbReference type="AlphaFoldDB" id="A0A5B9WEV2"/>
<dbReference type="Gene3D" id="1.25.40.10">
    <property type="entry name" value="Tetratricopeptide repeat domain"/>
    <property type="match status" value="1"/>
</dbReference>
<protein>
    <recommendedName>
        <fullName evidence="4">Tetratricopeptide repeat protein</fullName>
    </recommendedName>
</protein>
<dbReference type="RefSeq" id="WP_148598184.1">
    <property type="nucleotide sequence ID" value="NZ_CP042997.1"/>
</dbReference>
<reference evidence="2 3" key="1">
    <citation type="submission" date="2019-08" db="EMBL/GenBank/DDBJ databases">
        <title>Deep-cultivation of Planctomycetes and their phenomic and genomic characterization uncovers novel biology.</title>
        <authorList>
            <person name="Wiegand S."/>
            <person name="Jogler M."/>
            <person name="Boedeker C."/>
            <person name="Pinto D."/>
            <person name="Vollmers J."/>
            <person name="Rivas-Marin E."/>
            <person name="Kohn T."/>
            <person name="Peeters S.H."/>
            <person name="Heuer A."/>
            <person name="Rast P."/>
            <person name="Oberbeckmann S."/>
            <person name="Bunk B."/>
            <person name="Jeske O."/>
            <person name="Meyerdierks A."/>
            <person name="Storesund J.E."/>
            <person name="Kallscheuer N."/>
            <person name="Luecker S."/>
            <person name="Lage O.M."/>
            <person name="Pohl T."/>
            <person name="Merkel B.J."/>
            <person name="Hornburger P."/>
            <person name="Mueller R.-W."/>
            <person name="Bruemmer F."/>
            <person name="Labrenz M."/>
            <person name="Spormann A.M."/>
            <person name="Op den Camp H."/>
            <person name="Overmann J."/>
            <person name="Amann R."/>
            <person name="Jetten M.S.M."/>
            <person name="Mascher T."/>
            <person name="Medema M.H."/>
            <person name="Devos D.P."/>
            <person name="Kaster A.-K."/>
            <person name="Ovreas L."/>
            <person name="Rohde M."/>
            <person name="Galperin M.Y."/>
            <person name="Jogler C."/>
        </authorList>
    </citation>
    <scope>NUCLEOTIDE SEQUENCE [LARGE SCALE GENOMIC DNA]</scope>
    <source>
        <strain evidence="2 3">OJF2</strain>
    </source>
</reference>
<evidence type="ECO:0000313" key="3">
    <source>
        <dbReference type="Proteomes" id="UP000324233"/>
    </source>
</evidence>
<evidence type="ECO:0000313" key="2">
    <source>
        <dbReference type="EMBL" id="QEH38779.1"/>
    </source>
</evidence>
<gene>
    <name evidence="2" type="ORF">OJF2_73850</name>
</gene>
<keyword evidence="3" id="KW-1185">Reference proteome</keyword>
<dbReference type="SUPFAM" id="SSF48452">
    <property type="entry name" value="TPR-like"/>
    <property type="match status" value="1"/>
</dbReference>